<sequence>MNRRFLAVTMFLGMSCTTTSMALAAEQWISFSNQQKTRITSTQRLTPITIDESQAYADAAAGGLWLPLPDGRRVYAKTVSQSTQDNQNWTFVGTVATDKQSVVITFGRNAVFGSIPVGNNTSARIVTQAGKVYVAERLPRNIVRDRLNSNDRSIESDYLIPPKQPVSEHDVQHSLALAKQAASATTPPVVDVLVGYTPGLVSELGSVDAVNTRINYLVAVTNQAYADSQVNGRLRLVGTQQVNYTDFSTDDAALKDMTAGSATSPLAVLRSTRETVGADLVALLRPLRKEQGACGVTWLNGVGLQSYTVNMSAYGYATIGDGFNAEDTSYCRDTDFAHEIGHTLGLAHDKADSSEPGAFTYAYGWRQTLDEGSFGTIMAYPTDDQVKVPYFANPRITLCNDNPCGDVDEADQARALNITMPIAAGFRQTKQ</sequence>
<accession>A0A199P6P7</accession>
<dbReference type="InterPro" id="IPR024079">
    <property type="entry name" value="MetalloPept_cat_dom_sf"/>
</dbReference>
<dbReference type="Proteomes" id="UP000093858">
    <property type="component" value="Unassembled WGS sequence"/>
</dbReference>
<feature type="signal peptide" evidence="1">
    <location>
        <begin position="1"/>
        <end position="24"/>
    </location>
</feature>
<evidence type="ECO:0000313" key="3">
    <source>
        <dbReference type="Proteomes" id="UP000093858"/>
    </source>
</evidence>
<feature type="chain" id="PRO_5008282563" description="Peptidase M12B domain-containing protein" evidence="1">
    <location>
        <begin position="25"/>
        <end position="431"/>
    </location>
</feature>
<dbReference type="SUPFAM" id="SSF55486">
    <property type="entry name" value="Metalloproteases ('zincins'), catalytic domain"/>
    <property type="match status" value="1"/>
</dbReference>
<dbReference type="EMBL" id="LWSU01000059">
    <property type="protein sequence ID" value="OAX56862.1"/>
    <property type="molecule type" value="Genomic_DNA"/>
</dbReference>
<comment type="caution">
    <text evidence="2">The sequence shown here is derived from an EMBL/GenBank/DDBJ whole genome shotgun (WGS) entry which is preliminary data.</text>
</comment>
<name>A0A199P6P7_9XANT</name>
<evidence type="ECO:0008006" key="4">
    <source>
        <dbReference type="Google" id="ProtNLM"/>
    </source>
</evidence>
<dbReference type="Gene3D" id="3.40.390.10">
    <property type="entry name" value="Collagenase (Catalytic Domain)"/>
    <property type="match status" value="1"/>
</dbReference>
<evidence type="ECO:0000313" key="2">
    <source>
        <dbReference type="EMBL" id="OAX56862.1"/>
    </source>
</evidence>
<dbReference type="GO" id="GO:0008237">
    <property type="term" value="F:metallopeptidase activity"/>
    <property type="evidence" value="ECO:0007669"/>
    <property type="project" value="InterPro"/>
</dbReference>
<proteinExistence type="predicted"/>
<keyword evidence="1" id="KW-0732">Signal</keyword>
<protein>
    <recommendedName>
        <fullName evidence="4">Peptidase M12B domain-containing protein</fullName>
    </recommendedName>
</protein>
<reference evidence="2 3" key="1">
    <citation type="submission" date="2016-04" db="EMBL/GenBank/DDBJ databases">
        <title>Xanthomonas translucens phylogeny.</title>
        <authorList>
            <person name="Langlois P."/>
        </authorList>
    </citation>
    <scope>NUCLEOTIDE SEQUENCE [LARGE SCALE GENOMIC DNA]</scope>
    <source>
        <strain evidence="2 3">B99</strain>
    </source>
</reference>
<evidence type="ECO:0000256" key="1">
    <source>
        <dbReference type="SAM" id="SignalP"/>
    </source>
</evidence>
<dbReference type="RefSeq" id="WP_064538601.1">
    <property type="nucleotide sequence ID" value="NZ_LWSU01000059.1"/>
</dbReference>
<dbReference type="Pfam" id="PF13583">
    <property type="entry name" value="Reprolysin_4"/>
    <property type="match status" value="1"/>
</dbReference>
<gene>
    <name evidence="2" type="ORF">A6R73_12030</name>
</gene>
<dbReference type="AlphaFoldDB" id="A0A199P6P7"/>
<dbReference type="PROSITE" id="PS51257">
    <property type="entry name" value="PROKAR_LIPOPROTEIN"/>
    <property type="match status" value="1"/>
</dbReference>
<organism evidence="2 3">
    <name type="scientific">Xanthomonas graminis pv. poae</name>
    <dbReference type="NCBI Taxonomy" id="227946"/>
    <lineage>
        <taxon>Bacteria</taxon>
        <taxon>Pseudomonadati</taxon>
        <taxon>Pseudomonadota</taxon>
        <taxon>Gammaproteobacteria</taxon>
        <taxon>Lysobacterales</taxon>
        <taxon>Lysobacteraceae</taxon>
        <taxon>Xanthomonas</taxon>
        <taxon>Xanthomonas translucens group</taxon>
        <taxon>Xanthomonas graminis</taxon>
    </lineage>
</organism>